<gene>
    <name evidence="6" type="ORF">NMOB1V02_LOCUS3119</name>
</gene>
<organism evidence="6">
    <name type="scientific">Notodromas monacha</name>
    <dbReference type="NCBI Taxonomy" id="399045"/>
    <lineage>
        <taxon>Eukaryota</taxon>
        <taxon>Metazoa</taxon>
        <taxon>Ecdysozoa</taxon>
        <taxon>Arthropoda</taxon>
        <taxon>Crustacea</taxon>
        <taxon>Oligostraca</taxon>
        <taxon>Ostracoda</taxon>
        <taxon>Podocopa</taxon>
        <taxon>Podocopida</taxon>
        <taxon>Cypridocopina</taxon>
        <taxon>Cypridoidea</taxon>
        <taxon>Cyprididae</taxon>
        <taxon>Notodromas</taxon>
    </lineage>
</organism>
<evidence type="ECO:0000256" key="2">
    <source>
        <dbReference type="ARBA" id="ARBA00023054"/>
    </source>
</evidence>
<feature type="non-terminal residue" evidence="6">
    <location>
        <position position="1"/>
    </location>
</feature>
<dbReference type="Pfam" id="PF00307">
    <property type="entry name" value="CH"/>
    <property type="match status" value="1"/>
</dbReference>
<keyword evidence="7" id="KW-1185">Reference proteome</keyword>
<feature type="domain" description="Calponin-homology (CH)" evidence="5">
    <location>
        <begin position="322"/>
        <end position="429"/>
    </location>
</feature>
<dbReference type="OrthoDB" id="10017054at2759"/>
<feature type="region of interest" description="Disordered" evidence="4">
    <location>
        <begin position="222"/>
        <end position="285"/>
    </location>
</feature>
<proteinExistence type="inferred from homology"/>
<evidence type="ECO:0000313" key="7">
    <source>
        <dbReference type="Proteomes" id="UP000678499"/>
    </source>
</evidence>
<dbReference type="FunFam" id="1.10.418.10:FF:000020">
    <property type="entry name" value="Cytospin-A isoform 1"/>
    <property type="match status" value="1"/>
</dbReference>
<dbReference type="Gene3D" id="1.10.418.10">
    <property type="entry name" value="Calponin-like domain"/>
    <property type="match status" value="1"/>
</dbReference>
<evidence type="ECO:0000313" key="6">
    <source>
        <dbReference type="EMBL" id="CAD7275320.1"/>
    </source>
</evidence>
<dbReference type="InterPro" id="IPR001715">
    <property type="entry name" value="CH_dom"/>
</dbReference>
<feature type="coiled-coil region" evidence="3">
    <location>
        <begin position="18"/>
        <end position="87"/>
    </location>
</feature>
<dbReference type="Proteomes" id="UP000678499">
    <property type="component" value="Unassembled WGS sequence"/>
</dbReference>
<dbReference type="EMBL" id="CAJPEX010000395">
    <property type="protein sequence ID" value="CAG0915472.1"/>
    <property type="molecule type" value="Genomic_DNA"/>
</dbReference>
<reference evidence="6" key="1">
    <citation type="submission" date="2020-11" db="EMBL/GenBank/DDBJ databases">
        <authorList>
            <person name="Tran Van P."/>
        </authorList>
    </citation>
    <scope>NUCLEOTIDE SEQUENCE</scope>
</reference>
<keyword evidence="2 3" id="KW-0175">Coiled coil</keyword>
<dbReference type="InterPro" id="IPR050540">
    <property type="entry name" value="F-actin_Monoox_Mical"/>
</dbReference>
<dbReference type="EMBL" id="OA882432">
    <property type="protein sequence ID" value="CAD7275320.1"/>
    <property type="molecule type" value="Genomic_DNA"/>
</dbReference>
<evidence type="ECO:0000256" key="1">
    <source>
        <dbReference type="ARBA" id="ARBA00009452"/>
    </source>
</evidence>
<name>A0A7R9GBZ2_9CRUS</name>
<protein>
    <recommendedName>
        <fullName evidence="5">Calponin-homology (CH) domain-containing protein</fullName>
    </recommendedName>
</protein>
<comment type="similarity">
    <text evidence="1">Belongs to the cytospin-A family.</text>
</comment>
<dbReference type="SUPFAM" id="SSF47576">
    <property type="entry name" value="Calponin-homology domain, CH-domain"/>
    <property type="match status" value="1"/>
</dbReference>
<sequence length="430" mass="48058">QSTKKQSRKELGDVEFKLEQVMKEKQGMAEEIRLLHERLTEAEQTAQRHLEDKRDLKASLSDAQRRLQEAAQELSESQRRLQRVDERHRVETQEWEQFQQDLLMTVRVANDFKAEAQSNLEKLLQENRSLRDKIRSMELEIDRIRSDKSLGATVSPLQTLRPVGSPFGDLHLGLDVRRSGATANSRTFGRSSGEHRLSVRSLITSIESATKHAKANVLEEKPVATSPAVTSSVETDAALPLPPVTPPPAELQLPSFRPVLSPARKVSFSSDTPTSPNPKPGILTKSKMETEPLKHRPLLHDVPGSALIQSGDPLANLARNGGSKRNALLKWCQQKTMGYSGIDLTNFSSSWNDGLAFCALLHSYMPERIGDYDALLKGGNKKTNFATAFKAAESVGIETTLDLNEMVSFERPDWHAVMSYVTAIYKHFET</sequence>
<dbReference type="SMART" id="SM00033">
    <property type="entry name" value="CH"/>
    <property type="match status" value="1"/>
</dbReference>
<dbReference type="PANTHER" id="PTHR23167:SF69">
    <property type="entry name" value="FI18193P1"/>
    <property type="match status" value="1"/>
</dbReference>
<dbReference type="PANTHER" id="PTHR23167">
    <property type="entry name" value="CALPONIN HOMOLOGY DOMAIN-CONTAINING PROTEIN DDB_G0272472-RELATED"/>
    <property type="match status" value="1"/>
</dbReference>
<evidence type="ECO:0000256" key="3">
    <source>
        <dbReference type="SAM" id="Coils"/>
    </source>
</evidence>
<evidence type="ECO:0000259" key="5">
    <source>
        <dbReference type="PROSITE" id="PS50021"/>
    </source>
</evidence>
<dbReference type="InterPro" id="IPR036872">
    <property type="entry name" value="CH_dom_sf"/>
</dbReference>
<feature type="compositionally biased region" description="Pro residues" evidence="4">
    <location>
        <begin position="240"/>
        <end position="249"/>
    </location>
</feature>
<dbReference type="PROSITE" id="PS50021">
    <property type="entry name" value="CH"/>
    <property type="match status" value="1"/>
</dbReference>
<feature type="coiled-coil region" evidence="3">
    <location>
        <begin position="113"/>
        <end position="147"/>
    </location>
</feature>
<evidence type="ECO:0000256" key="4">
    <source>
        <dbReference type="SAM" id="MobiDB-lite"/>
    </source>
</evidence>
<dbReference type="AlphaFoldDB" id="A0A7R9GBZ2"/>
<accession>A0A7R9GBZ2</accession>